<feature type="compositionally biased region" description="Polar residues" evidence="10">
    <location>
        <begin position="332"/>
        <end position="341"/>
    </location>
</feature>
<evidence type="ECO:0000256" key="10">
    <source>
        <dbReference type="SAM" id="MobiDB-lite"/>
    </source>
</evidence>
<keyword evidence="7 9" id="KW-0443">Lipid metabolism</keyword>
<dbReference type="PROSITE" id="PS51635">
    <property type="entry name" value="PNPLA"/>
    <property type="match status" value="1"/>
</dbReference>
<feature type="compositionally biased region" description="Basic and acidic residues" evidence="10">
    <location>
        <begin position="40"/>
        <end position="52"/>
    </location>
</feature>
<evidence type="ECO:0000256" key="9">
    <source>
        <dbReference type="PROSITE-ProRule" id="PRU01161"/>
    </source>
</evidence>
<dbReference type="Gene3D" id="2.60.120.10">
    <property type="entry name" value="Jelly Rolls"/>
    <property type="match status" value="3"/>
</dbReference>
<keyword evidence="4 9" id="KW-0378">Hydrolase</keyword>
<organism evidence="14 15">
    <name type="scientific">Perkinsus chesapeaki</name>
    <name type="common">Clam parasite</name>
    <name type="synonym">Perkinsus andrewsi</name>
    <dbReference type="NCBI Taxonomy" id="330153"/>
    <lineage>
        <taxon>Eukaryota</taxon>
        <taxon>Sar</taxon>
        <taxon>Alveolata</taxon>
        <taxon>Perkinsozoa</taxon>
        <taxon>Perkinsea</taxon>
        <taxon>Perkinsida</taxon>
        <taxon>Perkinsidae</taxon>
        <taxon>Perkinsus</taxon>
    </lineage>
</organism>
<accession>A0A7J6LXD1</accession>
<feature type="domain" description="Cyclic nucleotide-binding" evidence="12">
    <location>
        <begin position="462"/>
        <end position="561"/>
    </location>
</feature>
<comment type="similarity">
    <text evidence="2">Belongs to the NTE family.</text>
</comment>
<proteinExistence type="inferred from homology"/>
<evidence type="ECO:0000256" key="3">
    <source>
        <dbReference type="ARBA" id="ARBA00022692"/>
    </source>
</evidence>
<keyword evidence="5 9" id="KW-0442">Lipid degradation</keyword>
<feature type="compositionally biased region" description="Basic and acidic residues" evidence="10">
    <location>
        <begin position="74"/>
        <end position="86"/>
    </location>
</feature>
<sequence length="1139" mass="126580">MSAIAGALRFLFSVKVMLAVAIVVATYFGLNYWVDRERRNRGEQGETVERRSLHANQEYVDPEGESVEEDENVEQPKLRRQSTDHGVDMFVSDTDGAGFYSDDEPDEPTKLRAEFLRKCSAFSMLPSNTLMAVLKHVHLVTFKKGEKLFQEGAPRDKILIVRSGEVSVTTRGKHSSYTVPAGCAAVGLMFMLLSLDDTTTVPHVSTAVAMTDTVTCMSLSVRDIRFLLTDSGHARSMLHLFQILNLRLQRIILPTLTRLFGLTDELYRKNSSGAQNLFVPKEILDTKDPIEIAAYAMIPGGPDRDELRQEVREYLQSTREAHGGIRFGTYHSGRQMTPEVQTSDSSTTSASSVDDIDDDDEAAELGRREAEARAKSSHSPLYVLVSGDVSVTMSLSDGTPREVYRPQPGEMFGVLSSTMGASTANDWRSTTMSEVTAVSIPPEAIAYVQSIAPVSMLSMFATTAGRTNDLLHRIDASIEWRPLEASKHLFNAGDTPHGFYIVLSGRLVSVGDPKTSERYGRKKRVRPILRTYVRGDVIGERECLAREDYTENVVAVRDSELCCVTDMMLNLMVAECPRALLNFAAWIATTHIDRTYMYSGNDRYLATHEDEVSADISGRKALVDLLGRRYAQRAVALGELEERTDVVVYEADPCGDGATISEWTKLCAKQADTVLLLSWFDGDTSLTFAERVCVSPNSRTELLLLHRESRREFANTAAPYRDLLKPGLRNYIKHAIKEAGLDEQPATRKFMEVRPWLSACHHIRSGPMEHRDWERIARTLSGRAVALMLGGGGARGCAHFGVVRSLTEHGVPVDMIAGVSMGSFVAAVFAMTGSYKTMMNLVGRVFKESFTLMSVLTDLTFPSTAYLKGHLLNNALQRAFAQVRIEDLWLPFICISTDIVSFRERVHDSGALWKAVRASMSLAGFIPPMPDENQPGSLLVDGAYVNNFPVEHLRAMGARVVISVDVASEFNPIRSDYGDSLSGVPALVRAASSFMGVDRCLRRGNQLSPPSLGDIQERLMYISDSAKNDARSRQIDLALRPPIDQFTLLDFHKYQTIADVGYDYANPLVEEWLHTNPAGKAVAKIAKRSRKLGGRHYHGRVEKANDQHSITMLRRAAARRARSILRRYTPHSEGDEEEF</sequence>
<dbReference type="PANTHER" id="PTHR14226">
    <property type="entry name" value="NEUROPATHY TARGET ESTERASE/SWISS CHEESE D.MELANOGASTER"/>
    <property type="match status" value="1"/>
</dbReference>
<evidence type="ECO:0000313" key="15">
    <source>
        <dbReference type="Proteomes" id="UP000591131"/>
    </source>
</evidence>
<dbReference type="InterPro" id="IPR014710">
    <property type="entry name" value="RmlC-like_jellyroll"/>
</dbReference>
<dbReference type="SMART" id="SM00100">
    <property type="entry name" value="cNMP"/>
    <property type="match status" value="2"/>
</dbReference>
<evidence type="ECO:0000259" key="12">
    <source>
        <dbReference type="PROSITE" id="PS50042"/>
    </source>
</evidence>
<protein>
    <submittedName>
        <fullName evidence="14">Neuropathy target esterase</fullName>
    </submittedName>
</protein>
<dbReference type="InterPro" id="IPR018490">
    <property type="entry name" value="cNMP-bd_dom_sf"/>
</dbReference>
<dbReference type="AlphaFoldDB" id="A0A7J6LXD1"/>
<dbReference type="PROSITE" id="PS50042">
    <property type="entry name" value="CNMP_BINDING_3"/>
    <property type="match status" value="3"/>
</dbReference>
<comment type="caution">
    <text evidence="14">The sequence shown here is derived from an EMBL/GenBank/DDBJ whole genome shotgun (WGS) entry which is preliminary data.</text>
</comment>
<dbReference type="Pfam" id="PF00027">
    <property type="entry name" value="cNMP_binding"/>
    <property type="match status" value="2"/>
</dbReference>
<feature type="region of interest" description="Disordered" evidence="10">
    <location>
        <begin position="40"/>
        <end position="86"/>
    </location>
</feature>
<keyword evidence="3 11" id="KW-0812">Transmembrane</keyword>
<feature type="compositionally biased region" description="Low complexity" evidence="10">
    <location>
        <begin position="342"/>
        <end position="353"/>
    </location>
</feature>
<feature type="compositionally biased region" description="Acidic residues" evidence="10">
    <location>
        <begin position="60"/>
        <end position="73"/>
    </location>
</feature>
<dbReference type="InterPro" id="IPR016035">
    <property type="entry name" value="Acyl_Trfase/lysoPLipase"/>
</dbReference>
<evidence type="ECO:0000256" key="6">
    <source>
        <dbReference type="ARBA" id="ARBA00022989"/>
    </source>
</evidence>
<dbReference type="Gene3D" id="3.40.1090.10">
    <property type="entry name" value="Cytosolic phospholipase A2 catalytic domain"/>
    <property type="match status" value="2"/>
</dbReference>
<evidence type="ECO:0000256" key="1">
    <source>
        <dbReference type="ARBA" id="ARBA00004370"/>
    </source>
</evidence>
<dbReference type="GO" id="GO:0016020">
    <property type="term" value="C:membrane"/>
    <property type="evidence" value="ECO:0007669"/>
    <property type="project" value="UniProtKB-SubCell"/>
</dbReference>
<dbReference type="Proteomes" id="UP000591131">
    <property type="component" value="Unassembled WGS sequence"/>
</dbReference>
<dbReference type="PROSITE" id="PS01237">
    <property type="entry name" value="UPF0028"/>
    <property type="match status" value="1"/>
</dbReference>
<feature type="domain" description="PNPLA" evidence="13">
    <location>
        <begin position="787"/>
        <end position="954"/>
    </location>
</feature>
<feature type="short sequence motif" description="GXGXXG" evidence="9">
    <location>
        <begin position="791"/>
        <end position="796"/>
    </location>
</feature>
<feature type="region of interest" description="Disordered" evidence="10">
    <location>
        <begin position="325"/>
        <end position="358"/>
    </location>
</feature>
<dbReference type="GO" id="GO:0004622">
    <property type="term" value="F:phosphatidylcholine lysophospholipase activity"/>
    <property type="evidence" value="ECO:0007669"/>
    <property type="project" value="InterPro"/>
</dbReference>
<dbReference type="InterPro" id="IPR050301">
    <property type="entry name" value="NTE"/>
</dbReference>
<dbReference type="GO" id="GO:0046470">
    <property type="term" value="P:phosphatidylcholine metabolic process"/>
    <property type="evidence" value="ECO:0007669"/>
    <property type="project" value="InterPro"/>
</dbReference>
<dbReference type="Pfam" id="PF24179">
    <property type="entry name" value="NTE_Ploop"/>
    <property type="match status" value="1"/>
</dbReference>
<dbReference type="GO" id="GO:0016042">
    <property type="term" value="P:lipid catabolic process"/>
    <property type="evidence" value="ECO:0007669"/>
    <property type="project" value="UniProtKB-UniRule"/>
</dbReference>
<evidence type="ECO:0000256" key="8">
    <source>
        <dbReference type="ARBA" id="ARBA00023136"/>
    </source>
</evidence>
<evidence type="ECO:0000256" key="7">
    <source>
        <dbReference type="ARBA" id="ARBA00023098"/>
    </source>
</evidence>
<name>A0A7J6LXD1_PERCH</name>
<evidence type="ECO:0000313" key="14">
    <source>
        <dbReference type="EMBL" id="KAF4663461.1"/>
    </source>
</evidence>
<dbReference type="CDD" id="cd00038">
    <property type="entry name" value="CAP_ED"/>
    <property type="match status" value="2"/>
</dbReference>
<dbReference type="PANTHER" id="PTHR14226:SF29">
    <property type="entry name" value="NEUROPATHY TARGET ESTERASE SWS"/>
    <property type="match status" value="1"/>
</dbReference>
<keyword evidence="6 11" id="KW-1133">Transmembrane helix</keyword>
<dbReference type="EMBL" id="JAAPAO010000316">
    <property type="protein sequence ID" value="KAF4663461.1"/>
    <property type="molecule type" value="Genomic_DNA"/>
</dbReference>
<dbReference type="InterPro" id="IPR056556">
    <property type="entry name" value="NTE1_P-loop_dom"/>
</dbReference>
<keyword evidence="8 11" id="KW-0472">Membrane</keyword>
<dbReference type="InterPro" id="IPR001423">
    <property type="entry name" value="LysoPLipase_patatin_CS"/>
</dbReference>
<keyword evidence="15" id="KW-1185">Reference proteome</keyword>
<evidence type="ECO:0000256" key="2">
    <source>
        <dbReference type="ARBA" id="ARBA00006636"/>
    </source>
</evidence>
<feature type="domain" description="Cyclic nucleotide-binding" evidence="12">
    <location>
        <begin position="381"/>
        <end position="440"/>
    </location>
</feature>
<feature type="short sequence motif" description="DGA/G" evidence="9">
    <location>
        <begin position="941"/>
        <end position="943"/>
    </location>
</feature>
<dbReference type="InterPro" id="IPR000595">
    <property type="entry name" value="cNMP-bd_dom"/>
</dbReference>
<gene>
    <name evidence="14" type="primary">PNPLA6_1</name>
    <name evidence="14" type="ORF">FOL47_005728</name>
</gene>
<dbReference type="OrthoDB" id="421051at2759"/>
<dbReference type="Pfam" id="PF01734">
    <property type="entry name" value="Patatin"/>
    <property type="match status" value="1"/>
</dbReference>
<evidence type="ECO:0000256" key="11">
    <source>
        <dbReference type="SAM" id="Phobius"/>
    </source>
</evidence>
<comment type="subcellular location">
    <subcellularLocation>
        <location evidence="1">Membrane</location>
    </subcellularLocation>
</comment>
<dbReference type="SUPFAM" id="SSF52151">
    <property type="entry name" value="FabD/lysophospholipase-like"/>
    <property type="match status" value="1"/>
</dbReference>
<feature type="short sequence motif" description="GXSXG" evidence="9">
    <location>
        <begin position="818"/>
        <end position="822"/>
    </location>
</feature>
<evidence type="ECO:0000256" key="4">
    <source>
        <dbReference type="ARBA" id="ARBA00022801"/>
    </source>
</evidence>
<evidence type="ECO:0000256" key="5">
    <source>
        <dbReference type="ARBA" id="ARBA00022963"/>
    </source>
</evidence>
<reference evidence="14 15" key="1">
    <citation type="submission" date="2020-04" db="EMBL/GenBank/DDBJ databases">
        <title>Perkinsus chesapeaki whole genome sequence.</title>
        <authorList>
            <person name="Bogema D.R."/>
        </authorList>
    </citation>
    <scope>NUCLEOTIDE SEQUENCE [LARGE SCALE GENOMIC DNA]</scope>
    <source>
        <strain evidence="14">ATCC PRA-425</strain>
    </source>
</reference>
<feature type="active site" description="Nucleophile" evidence="9">
    <location>
        <position position="820"/>
    </location>
</feature>
<feature type="transmembrane region" description="Helical" evidence="11">
    <location>
        <begin position="12"/>
        <end position="34"/>
    </location>
</feature>
<evidence type="ECO:0000259" key="13">
    <source>
        <dbReference type="PROSITE" id="PS51635"/>
    </source>
</evidence>
<dbReference type="InterPro" id="IPR002641">
    <property type="entry name" value="PNPLA_dom"/>
</dbReference>
<feature type="active site" description="Proton acceptor" evidence="9">
    <location>
        <position position="941"/>
    </location>
</feature>
<feature type="domain" description="Cyclic nucleotide-binding" evidence="12">
    <location>
        <begin position="121"/>
        <end position="228"/>
    </location>
</feature>
<dbReference type="SUPFAM" id="SSF51206">
    <property type="entry name" value="cAMP-binding domain-like"/>
    <property type="match status" value="3"/>
</dbReference>